<evidence type="ECO:0000313" key="2">
    <source>
        <dbReference type="Proteomes" id="UP000011513"/>
    </source>
</evidence>
<dbReference type="EMBL" id="AOIV01000007">
    <property type="protein sequence ID" value="ELZ33651.1"/>
    <property type="molecule type" value="Genomic_DNA"/>
</dbReference>
<comment type="caution">
    <text evidence="1">The sequence shown here is derived from an EMBL/GenBank/DDBJ whole genome shotgun (WGS) entry which is preliminary data.</text>
</comment>
<sequence>MKRTGPWSVDETTTFLREATVPVRLACRTRDGGLWMLSLWYEWVDGDDGPELCCATGADADVVRYLRADGGVAFEVSTNDPPYRGVRGRGTATVEPDEGKALLRNLLERYLGGTDNELGAFLLDDDREEVRIRISPERLHSWDFTDRMRDVTAEADAPTPSRLRGPD</sequence>
<dbReference type="OrthoDB" id="139492at2157"/>
<reference evidence="1 2" key="1">
    <citation type="journal article" date="2014" name="PLoS Genet.">
        <title>Phylogenetically driven sequencing of extremely halophilic archaea reveals strategies for static and dynamic osmo-response.</title>
        <authorList>
            <person name="Becker E.A."/>
            <person name="Seitzer P.M."/>
            <person name="Tritt A."/>
            <person name="Larsen D."/>
            <person name="Krusor M."/>
            <person name="Yao A.I."/>
            <person name="Wu D."/>
            <person name="Madern D."/>
            <person name="Eisen J.A."/>
            <person name="Darling A.E."/>
            <person name="Facciotti M.T."/>
        </authorList>
    </citation>
    <scope>NUCLEOTIDE SEQUENCE [LARGE SCALE GENOMIC DNA]</scope>
    <source>
        <strain evidence="1 2">JCM 14848</strain>
    </source>
</reference>
<name>M0DDT6_HALPD</name>
<dbReference type="Proteomes" id="UP000011513">
    <property type="component" value="Unassembled WGS sequence"/>
</dbReference>
<dbReference type="AlphaFoldDB" id="M0DDT6"/>
<gene>
    <name evidence="1" type="ORF">C474_04283</name>
</gene>
<dbReference type="SUPFAM" id="SSF50475">
    <property type="entry name" value="FMN-binding split barrel"/>
    <property type="match status" value="1"/>
</dbReference>
<dbReference type="eggNOG" id="arCOG00516">
    <property type="taxonomic scope" value="Archaea"/>
</dbReference>
<keyword evidence="2" id="KW-1185">Reference proteome</keyword>
<dbReference type="InParanoid" id="M0DDT6"/>
<dbReference type="Gene3D" id="2.30.110.10">
    <property type="entry name" value="Electron Transport, Fmn-binding Protein, Chain A"/>
    <property type="match status" value="1"/>
</dbReference>
<evidence type="ECO:0008006" key="3">
    <source>
        <dbReference type="Google" id="ProtNLM"/>
    </source>
</evidence>
<evidence type="ECO:0000313" key="1">
    <source>
        <dbReference type="EMBL" id="ELZ33651.1"/>
    </source>
</evidence>
<organism evidence="1 2">
    <name type="scientific">Halogeometricum pallidum JCM 14848</name>
    <dbReference type="NCBI Taxonomy" id="1227487"/>
    <lineage>
        <taxon>Archaea</taxon>
        <taxon>Methanobacteriati</taxon>
        <taxon>Methanobacteriota</taxon>
        <taxon>Stenosarchaea group</taxon>
        <taxon>Halobacteria</taxon>
        <taxon>Halobacteriales</taxon>
        <taxon>Haloferacaceae</taxon>
        <taxon>Halogeometricum</taxon>
    </lineage>
</organism>
<protein>
    <recommendedName>
        <fullName evidence="3">Pyridoxamine 5'-phosphate oxidase</fullName>
    </recommendedName>
</protein>
<dbReference type="InterPro" id="IPR012349">
    <property type="entry name" value="Split_barrel_FMN-bd"/>
</dbReference>
<proteinExistence type="predicted"/>
<dbReference type="RefSeq" id="WP_008384302.1">
    <property type="nucleotide sequence ID" value="NZ_AOIV01000007.1"/>
</dbReference>
<accession>M0DDT6</accession>